<feature type="compositionally biased region" description="Low complexity" evidence="1">
    <location>
        <begin position="18"/>
        <end position="39"/>
    </location>
</feature>
<feature type="compositionally biased region" description="Polar residues" evidence="1">
    <location>
        <begin position="40"/>
        <end position="51"/>
    </location>
</feature>
<gene>
    <name evidence="2" type="ordered locus">At5g18440</name>
</gene>
<dbReference type="ExpressionAtlas" id="Q45GH5">
    <property type="expression patterns" value="baseline and differential"/>
</dbReference>
<reference evidence="2" key="1">
    <citation type="submission" date="2005-07" db="EMBL/GenBank/DDBJ databases">
        <title>Reconstruction of cDNA sequences for hypothetical genes in Arabidopsis thaliana from 5' and 3' RACE products.</title>
        <authorList>
            <person name="Xiao Y."/>
            <person name="Underwood B.A."/>
            <person name="Moskal W."/>
            <person name="Redman J."/>
            <person name="Wang W."/>
            <person name="Monaghan E."/>
            <person name="Wu H.C."/>
            <person name="Utterback T."/>
            <person name="Town C.D."/>
        </authorList>
    </citation>
    <scope>NUCLEOTIDE SEQUENCE</scope>
</reference>
<feature type="region of interest" description="Disordered" evidence="1">
    <location>
        <begin position="134"/>
        <end position="199"/>
    </location>
</feature>
<feature type="compositionally biased region" description="Polar residues" evidence="1">
    <location>
        <begin position="1"/>
        <end position="10"/>
    </location>
</feature>
<dbReference type="AlphaFoldDB" id="Q45GH5"/>
<organism evidence="2">
    <name type="scientific">Arabidopsis thaliana</name>
    <name type="common">Mouse-ear cress</name>
    <dbReference type="NCBI Taxonomy" id="3702"/>
    <lineage>
        <taxon>Eukaryota</taxon>
        <taxon>Viridiplantae</taxon>
        <taxon>Streptophyta</taxon>
        <taxon>Embryophyta</taxon>
        <taxon>Tracheophyta</taxon>
        <taxon>Spermatophyta</taxon>
        <taxon>Magnoliopsida</taxon>
        <taxon>eudicotyledons</taxon>
        <taxon>Gunneridae</taxon>
        <taxon>Pentapetalae</taxon>
        <taxon>rosids</taxon>
        <taxon>malvids</taxon>
        <taxon>Brassicales</taxon>
        <taxon>Brassicaceae</taxon>
        <taxon>Camelineae</taxon>
        <taxon>Arabidopsis</taxon>
    </lineage>
</organism>
<evidence type="ECO:0000313" key="2">
    <source>
        <dbReference type="EMBL" id="AAZ52757.1"/>
    </source>
</evidence>
<feature type="compositionally biased region" description="Polar residues" evidence="1">
    <location>
        <begin position="135"/>
        <end position="144"/>
    </location>
</feature>
<sequence>MRPPYNSFQPQARPYRPQHQLQQQQQINGFSNHQQQQHNGYQNPMNANQLGMMNPQMMNNPMMGHNMPMPNMPIHPQFFNNMPQQLPQFAMPNHINQLLPNLLGNLQFAVANSNLMGHSLPNFFQPSLEPHAFSSRPQLNSFNSLPYPPVPNPHQNHQSGPPGFSEPRPQGQSVDNTNGSGPNGNDFRNKFPKHQNFKGPGQGYVPTTYSPFSDLFAIILVYMYSEFIVDSRDLSCIKQIMARESLDSIRITGAKGTIIR</sequence>
<protein>
    <submittedName>
        <fullName evidence="2">Uncharacterized protein</fullName>
    </submittedName>
</protein>
<proteinExistence type="evidence at transcript level"/>
<accession>Q45GH5</accession>
<evidence type="ECO:0000256" key="1">
    <source>
        <dbReference type="SAM" id="MobiDB-lite"/>
    </source>
</evidence>
<name>Q45GH5_ARATH</name>
<feature type="compositionally biased region" description="Polar residues" evidence="1">
    <location>
        <begin position="170"/>
        <end position="180"/>
    </location>
</feature>
<dbReference type="EMBL" id="DQ132727">
    <property type="protein sequence ID" value="AAZ52757.1"/>
    <property type="molecule type" value="mRNA"/>
</dbReference>
<feature type="region of interest" description="Disordered" evidence="1">
    <location>
        <begin position="1"/>
        <end position="54"/>
    </location>
</feature>